<gene>
    <name evidence="1" type="ORF">K488DRAFT_86464</name>
</gene>
<comment type="caution">
    <text evidence="1">The sequence shown here is derived from an EMBL/GenBank/DDBJ whole genome shotgun (WGS) entry which is preliminary data.</text>
</comment>
<evidence type="ECO:0000313" key="2">
    <source>
        <dbReference type="Proteomes" id="UP000814128"/>
    </source>
</evidence>
<proteinExistence type="predicted"/>
<accession>A0ACB8QIW4</accession>
<dbReference type="Proteomes" id="UP000814128">
    <property type="component" value="Unassembled WGS sequence"/>
</dbReference>
<dbReference type="EMBL" id="MU273567">
    <property type="protein sequence ID" value="KAI0031783.1"/>
    <property type="molecule type" value="Genomic_DNA"/>
</dbReference>
<sequence length="139" mass="15429">MPPSTNPPSTSSGVSSIREIVLSVLFVMFILSAVCCLIFWRHGVFHRRQTQSVSASSERVSQLRRSPIARLGHSWFRPGARRKHPADRTPCPREDGKSAHVRAPSPIVSLPHLAQLPNSAKDGDITRPEEAHVREPQIV</sequence>
<reference evidence="1" key="1">
    <citation type="submission" date="2021-02" db="EMBL/GenBank/DDBJ databases">
        <authorList>
            <consortium name="DOE Joint Genome Institute"/>
            <person name="Ahrendt S."/>
            <person name="Looney B.P."/>
            <person name="Miyauchi S."/>
            <person name="Morin E."/>
            <person name="Drula E."/>
            <person name="Courty P.E."/>
            <person name="Chicoki N."/>
            <person name="Fauchery L."/>
            <person name="Kohler A."/>
            <person name="Kuo A."/>
            <person name="Labutti K."/>
            <person name="Pangilinan J."/>
            <person name="Lipzen A."/>
            <person name="Riley R."/>
            <person name="Andreopoulos W."/>
            <person name="He G."/>
            <person name="Johnson J."/>
            <person name="Barry K.W."/>
            <person name="Grigoriev I.V."/>
            <person name="Nagy L."/>
            <person name="Hibbett D."/>
            <person name="Henrissat B."/>
            <person name="Matheny P.B."/>
            <person name="Labbe J."/>
            <person name="Martin F."/>
        </authorList>
    </citation>
    <scope>NUCLEOTIDE SEQUENCE</scope>
    <source>
        <strain evidence="1">EC-137</strain>
    </source>
</reference>
<organism evidence="1 2">
    <name type="scientific">Vararia minispora EC-137</name>
    <dbReference type="NCBI Taxonomy" id="1314806"/>
    <lineage>
        <taxon>Eukaryota</taxon>
        <taxon>Fungi</taxon>
        <taxon>Dikarya</taxon>
        <taxon>Basidiomycota</taxon>
        <taxon>Agaricomycotina</taxon>
        <taxon>Agaricomycetes</taxon>
        <taxon>Russulales</taxon>
        <taxon>Lachnocladiaceae</taxon>
        <taxon>Vararia</taxon>
    </lineage>
</organism>
<protein>
    <submittedName>
        <fullName evidence="1">Uncharacterized protein</fullName>
    </submittedName>
</protein>
<reference evidence="1" key="2">
    <citation type="journal article" date="2022" name="New Phytol.">
        <title>Evolutionary transition to the ectomycorrhizal habit in the genomes of a hyperdiverse lineage of mushroom-forming fungi.</title>
        <authorList>
            <person name="Looney B."/>
            <person name="Miyauchi S."/>
            <person name="Morin E."/>
            <person name="Drula E."/>
            <person name="Courty P.E."/>
            <person name="Kohler A."/>
            <person name="Kuo A."/>
            <person name="LaButti K."/>
            <person name="Pangilinan J."/>
            <person name="Lipzen A."/>
            <person name="Riley R."/>
            <person name="Andreopoulos W."/>
            <person name="He G."/>
            <person name="Johnson J."/>
            <person name="Nolan M."/>
            <person name="Tritt A."/>
            <person name="Barry K.W."/>
            <person name="Grigoriev I.V."/>
            <person name="Nagy L.G."/>
            <person name="Hibbett D."/>
            <person name="Henrissat B."/>
            <person name="Matheny P.B."/>
            <person name="Labbe J."/>
            <person name="Martin F.M."/>
        </authorList>
    </citation>
    <scope>NUCLEOTIDE SEQUENCE</scope>
    <source>
        <strain evidence="1">EC-137</strain>
    </source>
</reference>
<name>A0ACB8QIW4_9AGAM</name>
<evidence type="ECO:0000313" key="1">
    <source>
        <dbReference type="EMBL" id="KAI0031783.1"/>
    </source>
</evidence>
<keyword evidence="2" id="KW-1185">Reference proteome</keyword>